<dbReference type="EMBL" id="MVGT01002043">
    <property type="protein sequence ID" value="OVA09908.1"/>
    <property type="molecule type" value="Genomic_DNA"/>
</dbReference>
<comment type="caution">
    <text evidence="2">The sequence shown here is derived from an EMBL/GenBank/DDBJ whole genome shotgun (WGS) entry which is preliminary data.</text>
</comment>
<reference evidence="2 3" key="1">
    <citation type="journal article" date="2017" name="Mol. Plant">
        <title>The Genome of Medicinal Plant Macleaya cordata Provides New Insights into Benzylisoquinoline Alkaloids Metabolism.</title>
        <authorList>
            <person name="Liu X."/>
            <person name="Liu Y."/>
            <person name="Huang P."/>
            <person name="Ma Y."/>
            <person name="Qing Z."/>
            <person name="Tang Q."/>
            <person name="Cao H."/>
            <person name="Cheng P."/>
            <person name="Zheng Y."/>
            <person name="Yuan Z."/>
            <person name="Zhou Y."/>
            <person name="Liu J."/>
            <person name="Tang Z."/>
            <person name="Zhuo Y."/>
            <person name="Zhang Y."/>
            <person name="Yu L."/>
            <person name="Huang J."/>
            <person name="Yang P."/>
            <person name="Peng Q."/>
            <person name="Zhang J."/>
            <person name="Jiang W."/>
            <person name="Zhang Z."/>
            <person name="Lin K."/>
            <person name="Ro D.K."/>
            <person name="Chen X."/>
            <person name="Xiong X."/>
            <person name="Shang Y."/>
            <person name="Huang S."/>
            <person name="Zeng J."/>
        </authorList>
    </citation>
    <scope>NUCLEOTIDE SEQUENCE [LARGE SCALE GENOMIC DNA]</scope>
    <source>
        <strain evidence="3">cv. BLH2017</strain>
        <tissue evidence="2">Root</tissue>
    </source>
</reference>
<keyword evidence="2" id="KW-0540">Nuclease</keyword>
<dbReference type="InParanoid" id="A0A200QHB9"/>
<dbReference type="GO" id="GO:0045145">
    <property type="term" value="F:single-stranded DNA 5'-3' DNA exonuclease activity"/>
    <property type="evidence" value="ECO:0007669"/>
    <property type="project" value="InterPro"/>
</dbReference>
<organism evidence="2 3">
    <name type="scientific">Macleaya cordata</name>
    <name type="common">Five-seeded plume-poppy</name>
    <name type="synonym">Bocconia cordata</name>
    <dbReference type="NCBI Taxonomy" id="56857"/>
    <lineage>
        <taxon>Eukaryota</taxon>
        <taxon>Viridiplantae</taxon>
        <taxon>Streptophyta</taxon>
        <taxon>Embryophyta</taxon>
        <taxon>Tracheophyta</taxon>
        <taxon>Spermatophyta</taxon>
        <taxon>Magnoliopsida</taxon>
        <taxon>Ranunculales</taxon>
        <taxon>Papaveraceae</taxon>
        <taxon>Papaveroideae</taxon>
        <taxon>Macleaya</taxon>
    </lineage>
</organism>
<evidence type="ECO:0000256" key="1">
    <source>
        <dbReference type="ARBA" id="ARBA00009797"/>
    </source>
</evidence>
<dbReference type="PANTHER" id="PTHR14464:SF4">
    <property type="entry name" value="EXONUCLEASE V"/>
    <property type="match status" value="1"/>
</dbReference>
<comment type="similarity">
    <text evidence="1">Belongs to the EXO5 family.</text>
</comment>
<gene>
    <name evidence="2" type="ORF">BVC80_1751g63</name>
</gene>
<proteinExistence type="inferred from homology"/>
<dbReference type="GO" id="GO:0036297">
    <property type="term" value="P:interstrand cross-link repair"/>
    <property type="evidence" value="ECO:0007669"/>
    <property type="project" value="TreeGrafter"/>
</dbReference>
<name>A0A200QHB9_MACCD</name>
<keyword evidence="2" id="KW-0269">Exonuclease</keyword>
<dbReference type="GO" id="GO:0005634">
    <property type="term" value="C:nucleus"/>
    <property type="evidence" value="ECO:0007669"/>
    <property type="project" value="TreeGrafter"/>
</dbReference>
<evidence type="ECO:0000313" key="3">
    <source>
        <dbReference type="Proteomes" id="UP000195402"/>
    </source>
</evidence>
<accession>A0A200QHB9</accession>
<dbReference type="AlphaFoldDB" id="A0A200QHB9"/>
<dbReference type="InterPro" id="IPR019190">
    <property type="entry name" value="EXOV"/>
</dbReference>
<protein>
    <submittedName>
        <fullName evidence="2">Exonuclease V</fullName>
    </submittedName>
</protein>
<dbReference type="OrthoDB" id="354769at2759"/>
<sequence>MGREEWCGKQKEFTLRFGKYNVTKAMKAGRARHAKLEEEVSKKVKFQKESVEYAWVVKFMNFIICANQLSLKGLTREIPLICLVNDIWMVGVIDEIRLPVMETVRNPSLVDTKTRSKATLPAEPQKRNGRLQLMCYKYLWDTMVTDDFPINDFFNYFGLNPQYILSKKIQEHAANLGFNAKMLGDLVMLFKSTCRTLPPAHDQLLLRMDARSARLCVTILNMNFKKITPCWESIISHMTLIGSRVRLVAFLSSGRENETPTTFRRRNVGNAGPVLSPQFVLQTPPPVVKHQKLERKQQHLGSICFQKFVSEYEATLHRRGDYIRIHGSLITISITGGRSDGYDSLTWSKIIYNCMYNTALL</sequence>
<dbReference type="PANTHER" id="PTHR14464">
    <property type="entry name" value="EXONUCLEASE V"/>
    <property type="match status" value="1"/>
</dbReference>
<keyword evidence="2" id="KW-0378">Hydrolase</keyword>
<dbReference type="Pfam" id="PF09810">
    <property type="entry name" value="Exo5"/>
    <property type="match status" value="2"/>
</dbReference>
<dbReference type="Proteomes" id="UP000195402">
    <property type="component" value="Unassembled WGS sequence"/>
</dbReference>
<evidence type="ECO:0000313" key="2">
    <source>
        <dbReference type="EMBL" id="OVA09908.1"/>
    </source>
</evidence>
<keyword evidence="3" id="KW-1185">Reference proteome</keyword>